<reference evidence="2" key="1">
    <citation type="submission" date="2018-05" db="EMBL/GenBank/DDBJ databases">
        <authorList>
            <person name="Lanie J.A."/>
            <person name="Ng W.-L."/>
            <person name="Kazmierczak K.M."/>
            <person name="Andrzejewski T.M."/>
            <person name="Davidsen T.M."/>
            <person name="Wayne K.J."/>
            <person name="Tettelin H."/>
            <person name="Glass J.I."/>
            <person name="Rusch D."/>
            <person name="Podicherti R."/>
            <person name="Tsui H.-C.T."/>
            <person name="Winkler M.E."/>
        </authorList>
    </citation>
    <scope>NUCLEOTIDE SEQUENCE</scope>
</reference>
<proteinExistence type="predicted"/>
<feature type="transmembrane region" description="Helical" evidence="1">
    <location>
        <begin position="16"/>
        <end position="35"/>
    </location>
</feature>
<dbReference type="EMBL" id="UINC01061528">
    <property type="protein sequence ID" value="SVB87199.1"/>
    <property type="molecule type" value="Genomic_DNA"/>
</dbReference>
<organism evidence="2">
    <name type="scientific">marine metagenome</name>
    <dbReference type="NCBI Taxonomy" id="408172"/>
    <lineage>
        <taxon>unclassified sequences</taxon>
        <taxon>metagenomes</taxon>
        <taxon>ecological metagenomes</taxon>
    </lineage>
</organism>
<accession>A0A382HJ32</accession>
<sequence>MGFDPQRTRTRRPSDVVYVGAAIAVAVLLLAWALFL</sequence>
<keyword evidence="1" id="KW-0472">Membrane</keyword>
<keyword evidence="1" id="KW-1133">Transmembrane helix</keyword>
<evidence type="ECO:0000256" key="1">
    <source>
        <dbReference type="SAM" id="Phobius"/>
    </source>
</evidence>
<evidence type="ECO:0000313" key="2">
    <source>
        <dbReference type="EMBL" id="SVB87199.1"/>
    </source>
</evidence>
<dbReference type="AlphaFoldDB" id="A0A382HJ32"/>
<name>A0A382HJ32_9ZZZZ</name>
<keyword evidence="1" id="KW-0812">Transmembrane</keyword>
<gene>
    <name evidence="2" type="ORF">METZ01_LOCUS240053</name>
</gene>
<protein>
    <submittedName>
        <fullName evidence="2">Uncharacterized protein</fullName>
    </submittedName>
</protein>